<name>A0A2Z7CE15_9LAMI</name>
<accession>A0A2Z7CE15</accession>
<organism evidence="1 2">
    <name type="scientific">Dorcoceras hygrometricum</name>
    <dbReference type="NCBI Taxonomy" id="472368"/>
    <lineage>
        <taxon>Eukaryota</taxon>
        <taxon>Viridiplantae</taxon>
        <taxon>Streptophyta</taxon>
        <taxon>Embryophyta</taxon>
        <taxon>Tracheophyta</taxon>
        <taxon>Spermatophyta</taxon>
        <taxon>Magnoliopsida</taxon>
        <taxon>eudicotyledons</taxon>
        <taxon>Gunneridae</taxon>
        <taxon>Pentapetalae</taxon>
        <taxon>asterids</taxon>
        <taxon>lamiids</taxon>
        <taxon>Lamiales</taxon>
        <taxon>Gesneriaceae</taxon>
        <taxon>Didymocarpoideae</taxon>
        <taxon>Trichosporeae</taxon>
        <taxon>Loxocarpinae</taxon>
        <taxon>Dorcoceras</taxon>
    </lineage>
</organism>
<sequence length="81" mass="9006">MAAHVTRPMAAAVLKLLRQRWPMADASSCMVARWMGEGLRNVTAVAGRYVRRAWSGSARPFSARYVAAAVVRRCLRQRCNG</sequence>
<evidence type="ECO:0000313" key="2">
    <source>
        <dbReference type="Proteomes" id="UP000250235"/>
    </source>
</evidence>
<dbReference type="Proteomes" id="UP000250235">
    <property type="component" value="Unassembled WGS sequence"/>
</dbReference>
<dbReference type="EMBL" id="KQ998766">
    <property type="protein sequence ID" value="KZV42890.1"/>
    <property type="molecule type" value="Genomic_DNA"/>
</dbReference>
<keyword evidence="2" id="KW-1185">Reference proteome</keyword>
<proteinExistence type="predicted"/>
<evidence type="ECO:0000313" key="1">
    <source>
        <dbReference type="EMBL" id="KZV42890.1"/>
    </source>
</evidence>
<protein>
    <submittedName>
        <fullName evidence="1">Uncharacterized protein</fullName>
    </submittedName>
</protein>
<reference evidence="1 2" key="1">
    <citation type="journal article" date="2015" name="Proc. Natl. Acad. Sci. U.S.A.">
        <title>The resurrection genome of Boea hygrometrica: A blueprint for survival of dehydration.</title>
        <authorList>
            <person name="Xiao L."/>
            <person name="Yang G."/>
            <person name="Zhang L."/>
            <person name="Yang X."/>
            <person name="Zhao S."/>
            <person name="Ji Z."/>
            <person name="Zhou Q."/>
            <person name="Hu M."/>
            <person name="Wang Y."/>
            <person name="Chen M."/>
            <person name="Xu Y."/>
            <person name="Jin H."/>
            <person name="Xiao X."/>
            <person name="Hu G."/>
            <person name="Bao F."/>
            <person name="Hu Y."/>
            <person name="Wan P."/>
            <person name="Li L."/>
            <person name="Deng X."/>
            <person name="Kuang T."/>
            <person name="Xiang C."/>
            <person name="Zhu J.K."/>
            <person name="Oliver M.J."/>
            <person name="He Y."/>
        </authorList>
    </citation>
    <scope>NUCLEOTIDE SEQUENCE [LARGE SCALE GENOMIC DNA]</scope>
    <source>
        <strain evidence="2">cv. XS01</strain>
    </source>
</reference>
<dbReference type="AlphaFoldDB" id="A0A2Z7CE15"/>
<gene>
    <name evidence="1" type="ORF">F511_44269</name>
</gene>